<keyword evidence="3" id="KW-1185">Reference proteome</keyword>
<proteinExistence type="predicted"/>
<dbReference type="KEGG" id="smam:Mal15_11800"/>
<accession>A0A5B9M7M7</accession>
<dbReference type="RefSeq" id="WP_147866861.1">
    <property type="nucleotide sequence ID" value="NZ_CP036264.1"/>
</dbReference>
<name>A0A5B9M7M7_9BACT</name>
<dbReference type="Proteomes" id="UP000321353">
    <property type="component" value="Chromosome"/>
</dbReference>
<reference evidence="2 3" key="1">
    <citation type="submission" date="2019-02" db="EMBL/GenBank/DDBJ databases">
        <title>Planctomycetal bacteria perform biofilm scaping via a novel small molecule.</title>
        <authorList>
            <person name="Jeske O."/>
            <person name="Boedeker C."/>
            <person name="Wiegand S."/>
            <person name="Breitling P."/>
            <person name="Kallscheuer N."/>
            <person name="Jogler M."/>
            <person name="Rohde M."/>
            <person name="Petersen J."/>
            <person name="Medema M.H."/>
            <person name="Surup F."/>
            <person name="Jogler C."/>
        </authorList>
    </citation>
    <scope>NUCLEOTIDE SEQUENCE [LARGE SCALE GENOMIC DNA]</scope>
    <source>
        <strain evidence="2 3">Mal15</strain>
    </source>
</reference>
<dbReference type="AlphaFoldDB" id="A0A5B9M7M7"/>
<organism evidence="2 3">
    <name type="scientific">Stieleria maiorica</name>
    <dbReference type="NCBI Taxonomy" id="2795974"/>
    <lineage>
        <taxon>Bacteria</taxon>
        <taxon>Pseudomonadati</taxon>
        <taxon>Planctomycetota</taxon>
        <taxon>Planctomycetia</taxon>
        <taxon>Pirellulales</taxon>
        <taxon>Pirellulaceae</taxon>
        <taxon>Stieleria</taxon>
    </lineage>
</organism>
<evidence type="ECO:0000313" key="3">
    <source>
        <dbReference type="Proteomes" id="UP000321353"/>
    </source>
</evidence>
<dbReference type="InterPro" id="IPR013424">
    <property type="entry name" value="Ice-binding_C"/>
</dbReference>
<keyword evidence="1" id="KW-0732">Signal</keyword>
<evidence type="ECO:0000256" key="1">
    <source>
        <dbReference type="SAM" id="SignalP"/>
    </source>
</evidence>
<feature type="signal peptide" evidence="1">
    <location>
        <begin position="1"/>
        <end position="25"/>
    </location>
</feature>
<sequence precursor="true">MIGQWLRIRDFVSICTLALTGVSHAAVATVMYQGSAGEFVTQGQTETVRFDSNEGGVITIAQLFPVDGQPTVLDFNLNRTDGTRVAVRFSSTQLGAPLAVGNYTDAVRNPFPEVLPGFDFAVGNRGSNEYRADFTITQLSYDTGGMLSTFEATFDAETAPVPGTIIGSISYTAVTAIPEPSGLLLLVTLGGAGFVRMRRRGDRGLVIYRNSNCG</sequence>
<evidence type="ECO:0000313" key="2">
    <source>
        <dbReference type="EMBL" id="QEF97142.1"/>
    </source>
</evidence>
<gene>
    <name evidence="2" type="ORF">Mal15_11800</name>
</gene>
<dbReference type="NCBIfam" id="TIGR02595">
    <property type="entry name" value="PEP_CTERM"/>
    <property type="match status" value="1"/>
</dbReference>
<protein>
    <recommendedName>
        <fullName evidence="4">PEP-CTERM protein-sorting domain-containing protein</fullName>
    </recommendedName>
</protein>
<dbReference type="EMBL" id="CP036264">
    <property type="protein sequence ID" value="QEF97142.1"/>
    <property type="molecule type" value="Genomic_DNA"/>
</dbReference>
<feature type="chain" id="PRO_5022960775" description="PEP-CTERM protein-sorting domain-containing protein" evidence="1">
    <location>
        <begin position="26"/>
        <end position="214"/>
    </location>
</feature>
<evidence type="ECO:0008006" key="4">
    <source>
        <dbReference type="Google" id="ProtNLM"/>
    </source>
</evidence>